<dbReference type="PANTHER" id="PTHR43791">
    <property type="entry name" value="PERMEASE-RELATED"/>
    <property type="match status" value="1"/>
</dbReference>
<dbReference type="Gene3D" id="1.20.1250.20">
    <property type="entry name" value="MFS general substrate transporter like domains"/>
    <property type="match status" value="1"/>
</dbReference>
<proteinExistence type="predicted"/>
<comment type="caution">
    <text evidence="8">The sequence shown here is derived from an EMBL/GenBank/DDBJ whole genome shotgun (WGS) entry which is preliminary data.</text>
</comment>
<dbReference type="InterPro" id="IPR011701">
    <property type="entry name" value="MFS"/>
</dbReference>
<dbReference type="RefSeq" id="XP_040735034.1">
    <property type="nucleotide sequence ID" value="XM_040879127.1"/>
</dbReference>
<feature type="transmembrane region" description="Helical" evidence="6">
    <location>
        <begin position="285"/>
        <end position="304"/>
    </location>
</feature>
<evidence type="ECO:0000256" key="5">
    <source>
        <dbReference type="ARBA" id="ARBA00023136"/>
    </source>
</evidence>
<reference evidence="8 9" key="1">
    <citation type="journal article" date="2017" name="Biotechnol. Biofuels">
        <title>Differential beta-glucosidase expression as a function of carbon source availability in Talaromyces amestolkiae: a genomic and proteomic approach.</title>
        <authorList>
            <person name="de Eugenio L.I."/>
            <person name="Mendez-Liter J.A."/>
            <person name="Nieto-Dominguez M."/>
            <person name="Alonso L."/>
            <person name="Gil-Munoz J."/>
            <person name="Barriuso J."/>
            <person name="Prieto A."/>
            <person name="Martinez M.J."/>
        </authorList>
    </citation>
    <scope>NUCLEOTIDE SEQUENCE [LARGE SCALE GENOMIC DNA]</scope>
    <source>
        <strain evidence="8 9">CIB</strain>
    </source>
</reference>
<evidence type="ECO:0000256" key="4">
    <source>
        <dbReference type="ARBA" id="ARBA00022989"/>
    </source>
</evidence>
<dbReference type="GO" id="GO:0022857">
    <property type="term" value="F:transmembrane transporter activity"/>
    <property type="evidence" value="ECO:0007669"/>
    <property type="project" value="InterPro"/>
</dbReference>
<feature type="transmembrane region" description="Helical" evidence="6">
    <location>
        <begin position="25"/>
        <end position="46"/>
    </location>
</feature>
<keyword evidence="3 6" id="KW-0812">Transmembrane</keyword>
<keyword evidence="9" id="KW-1185">Reference proteome</keyword>
<evidence type="ECO:0000256" key="3">
    <source>
        <dbReference type="ARBA" id="ARBA00022692"/>
    </source>
</evidence>
<feature type="transmembrane region" description="Helical" evidence="6">
    <location>
        <begin position="256"/>
        <end position="273"/>
    </location>
</feature>
<organism evidence="8 9">
    <name type="scientific">Talaromyces amestolkiae</name>
    <dbReference type="NCBI Taxonomy" id="1196081"/>
    <lineage>
        <taxon>Eukaryota</taxon>
        <taxon>Fungi</taxon>
        <taxon>Dikarya</taxon>
        <taxon>Ascomycota</taxon>
        <taxon>Pezizomycotina</taxon>
        <taxon>Eurotiomycetes</taxon>
        <taxon>Eurotiomycetidae</taxon>
        <taxon>Eurotiales</taxon>
        <taxon>Trichocomaceae</taxon>
        <taxon>Talaromyces</taxon>
        <taxon>Talaromyces sect. Talaromyces</taxon>
    </lineage>
</organism>
<dbReference type="InterPro" id="IPR018871">
    <property type="entry name" value="GLEYA_adhesin_domain"/>
</dbReference>
<dbReference type="Proteomes" id="UP000249363">
    <property type="component" value="Unassembled WGS sequence"/>
</dbReference>
<feature type="transmembrane region" description="Helical" evidence="6">
    <location>
        <begin position="142"/>
        <end position="164"/>
    </location>
</feature>
<feature type="domain" description="PA14" evidence="7">
    <location>
        <begin position="413"/>
        <end position="564"/>
    </location>
</feature>
<dbReference type="InterPro" id="IPR037524">
    <property type="entry name" value="PA14/GLEYA"/>
</dbReference>
<evidence type="ECO:0000313" key="8">
    <source>
        <dbReference type="EMBL" id="RAO70518.1"/>
    </source>
</evidence>
<name>A0A364L3X9_TALAM</name>
<dbReference type="InterPro" id="IPR036259">
    <property type="entry name" value="MFS_trans_sf"/>
</dbReference>
<sequence>MLAKRNGRSWYQWYAETDTPQERKLIFKLDLLIVPYAFVGFWINYIDSSNISMEFLWGIFTLLQYRATTYSELMAYRFFIGLFEASFFVGVHYVLGSWYRADELGRRGGIFYIGLTLGSLTAGLIQSAASANLEGVAGLAGWRWQFIIVALMTFIVAIAGFFIWPGTPDIPNKLFLSDEEVCLAQERMNKNGTGESNANTPKFSLGLLRAIFTNWRVYVLTIWNILFWNSDPQPWGGYLLWIESLNRYSTAEVNRIGASAPGIGILYVLFINFSSDLWLGRTASIVLAHIVNITSMTILVVWNVPESAKWFAFNIYFFDIAMSSVLYGWANDILRHDKQQRAIATDTDTVTTSGIATTTVTPTIVKTVTETWILPTPSAYRGVNYYQYLNDYFYPDGDQGCLTCGYGGGGYETADWNGNYSYYTNGTTQQINFESENYPSYSTILCQLPGQPAATDCSQWTVVFQGYLHATQTGNYTLAPDLLEDNALFFWGGEKAYSSYENNNTDGGVSYTQPAGLPHTFAYEMVAGEFLPITFIYANGYGPALNRLTITSPNGTTYPDDLNFFVPPCPNSPFVP</sequence>
<dbReference type="GeneID" id="63795746"/>
<protein>
    <recommendedName>
        <fullName evidence="7">PA14 domain-containing protein</fullName>
    </recommendedName>
</protein>
<dbReference type="AlphaFoldDB" id="A0A364L3X9"/>
<dbReference type="Pfam" id="PF10528">
    <property type="entry name" value="GLEYA"/>
    <property type="match status" value="1"/>
</dbReference>
<comment type="subcellular location">
    <subcellularLocation>
        <location evidence="1">Membrane</location>
        <topology evidence="1">Multi-pass membrane protein</topology>
    </subcellularLocation>
</comment>
<gene>
    <name evidence="8" type="ORF">BHQ10_006530</name>
</gene>
<dbReference type="Pfam" id="PF07690">
    <property type="entry name" value="MFS_1"/>
    <property type="match status" value="1"/>
</dbReference>
<dbReference type="PROSITE" id="PS51820">
    <property type="entry name" value="PA14"/>
    <property type="match status" value="1"/>
</dbReference>
<evidence type="ECO:0000259" key="7">
    <source>
        <dbReference type="PROSITE" id="PS51820"/>
    </source>
</evidence>
<keyword evidence="4 6" id="KW-1133">Transmembrane helix</keyword>
<accession>A0A364L3X9</accession>
<dbReference type="EMBL" id="MIKG01000012">
    <property type="protein sequence ID" value="RAO70518.1"/>
    <property type="molecule type" value="Genomic_DNA"/>
</dbReference>
<dbReference type="SUPFAM" id="SSF103473">
    <property type="entry name" value="MFS general substrate transporter"/>
    <property type="match status" value="1"/>
</dbReference>
<keyword evidence="5 6" id="KW-0472">Membrane</keyword>
<dbReference type="OrthoDB" id="4225822at2759"/>
<dbReference type="GO" id="GO:0016020">
    <property type="term" value="C:membrane"/>
    <property type="evidence" value="ECO:0007669"/>
    <property type="project" value="UniProtKB-SubCell"/>
</dbReference>
<keyword evidence="2" id="KW-0813">Transport</keyword>
<dbReference type="PANTHER" id="PTHR43791:SF15">
    <property type="entry name" value="TRANSPORTER SEO1-RELATED"/>
    <property type="match status" value="1"/>
</dbReference>
<dbReference type="Gene3D" id="2.60.120.1560">
    <property type="match status" value="1"/>
</dbReference>
<evidence type="ECO:0000313" key="9">
    <source>
        <dbReference type="Proteomes" id="UP000249363"/>
    </source>
</evidence>
<feature type="transmembrane region" description="Helical" evidence="6">
    <location>
        <begin position="75"/>
        <end position="98"/>
    </location>
</feature>
<evidence type="ECO:0000256" key="1">
    <source>
        <dbReference type="ARBA" id="ARBA00004141"/>
    </source>
</evidence>
<feature type="transmembrane region" description="Helical" evidence="6">
    <location>
        <begin position="310"/>
        <end position="330"/>
    </location>
</feature>
<evidence type="ECO:0000256" key="2">
    <source>
        <dbReference type="ARBA" id="ARBA00022448"/>
    </source>
</evidence>
<evidence type="ECO:0000256" key="6">
    <source>
        <dbReference type="SAM" id="Phobius"/>
    </source>
</evidence>
<feature type="transmembrane region" description="Helical" evidence="6">
    <location>
        <begin position="110"/>
        <end position="130"/>
    </location>
</feature>